<protein>
    <submittedName>
        <fullName evidence="1">Uncharacterized protein</fullName>
    </submittedName>
</protein>
<accession>A0A9X0D4Z9</accession>
<evidence type="ECO:0000313" key="1">
    <source>
        <dbReference type="EMBL" id="KAJ7387567.1"/>
    </source>
</evidence>
<organism evidence="1 2">
    <name type="scientific">Desmophyllum pertusum</name>
    <dbReference type="NCBI Taxonomy" id="174260"/>
    <lineage>
        <taxon>Eukaryota</taxon>
        <taxon>Metazoa</taxon>
        <taxon>Cnidaria</taxon>
        <taxon>Anthozoa</taxon>
        <taxon>Hexacorallia</taxon>
        <taxon>Scleractinia</taxon>
        <taxon>Caryophylliina</taxon>
        <taxon>Caryophylliidae</taxon>
        <taxon>Desmophyllum</taxon>
    </lineage>
</organism>
<sequence>MRKYQDRSSKRVYSNFIEGYLYDVEVGFENCASIPVQNIPPTNVAYSPNKVKPPIRSDEEQPLIAPKKVVKRTVEGIIPSVYCPVQPVIPAISFTNTLTKQLQSISSDTQLLQILPSSSDPFTFQLVKSKFGDVPKGSVLSYQQKPDANSSGGHY</sequence>
<evidence type="ECO:0000313" key="2">
    <source>
        <dbReference type="Proteomes" id="UP001163046"/>
    </source>
</evidence>
<dbReference type="AlphaFoldDB" id="A0A9X0D4Z9"/>
<keyword evidence="2" id="KW-1185">Reference proteome</keyword>
<proteinExistence type="predicted"/>
<dbReference type="Proteomes" id="UP001163046">
    <property type="component" value="Unassembled WGS sequence"/>
</dbReference>
<comment type="caution">
    <text evidence="1">The sequence shown here is derived from an EMBL/GenBank/DDBJ whole genome shotgun (WGS) entry which is preliminary data.</text>
</comment>
<gene>
    <name evidence="1" type="ORF">OS493_000901</name>
</gene>
<dbReference type="EMBL" id="MU825873">
    <property type="protein sequence ID" value="KAJ7387567.1"/>
    <property type="molecule type" value="Genomic_DNA"/>
</dbReference>
<reference evidence="1" key="1">
    <citation type="submission" date="2023-01" db="EMBL/GenBank/DDBJ databases">
        <title>Genome assembly of the deep-sea coral Lophelia pertusa.</title>
        <authorList>
            <person name="Herrera S."/>
            <person name="Cordes E."/>
        </authorList>
    </citation>
    <scope>NUCLEOTIDE SEQUENCE</scope>
    <source>
        <strain evidence="1">USNM1676648</strain>
        <tissue evidence="1">Polyp</tissue>
    </source>
</reference>
<dbReference type="OrthoDB" id="5984844at2759"/>
<name>A0A9X0D4Z9_9CNID</name>